<name>M6W0B9_LEPBO</name>
<reference evidence="1 2" key="1">
    <citation type="submission" date="2013-01" db="EMBL/GenBank/DDBJ databases">
        <authorList>
            <person name="Harkins D.M."/>
            <person name="Durkin A.S."/>
            <person name="Brinkac L.M."/>
            <person name="Haft D.H."/>
            <person name="Selengut J.D."/>
            <person name="Sanka R."/>
            <person name="DePew J."/>
            <person name="Purushe J."/>
            <person name="Picardeau M."/>
            <person name="Werts C."/>
            <person name="Goarant C."/>
            <person name="Vinetz J.M."/>
            <person name="Sutton G.G."/>
            <person name="Nierman W.C."/>
            <person name="Fouts D.E."/>
        </authorList>
    </citation>
    <scope>NUCLEOTIDE SEQUENCE [LARGE SCALE GENOMIC DNA]</scope>
    <source>
        <strain evidence="1 2">200901868</strain>
    </source>
</reference>
<protein>
    <submittedName>
        <fullName evidence="1">Uncharacterized protein</fullName>
    </submittedName>
</protein>
<evidence type="ECO:0000313" key="1">
    <source>
        <dbReference type="EMBL" id="EMO63202.1"/>
    </source>
</evidence>
<evidence type="ECO:0000313" key="2">
    <source>
        <dbReference type="Proteomes" id="UP000012159"/>
    </source>
</evidence>
<dbReference type="EMBL" id="AKWF02000057">
    <property type="protein sequence ID" value="EMO63202.1"/>
    <property type="molecule type" value="Genomic_DNA"/>
</dbReference>
<accession>M6W0B9</accession>
<proteinExistence type="predicted"/>
<organism evidence="1 2">
    <name type="scientific">Leptospira borgpetersenii serovar Pomona str. 200901868</name>
    <dbReference type="NCBI Taxonomy" id="1192866"/>
    <lineage>
        <taxon>Bacteria</taxon>
        <taxon>Pseudomonadati</taxon>
        <taxon>Spirochaetota</taxon>
        <taxon>Spirochaetia</taxon>
        <taxon>Leptospirales</taxon>
        <taxon>Leptospiraceae</taxon>
        <taxon>Leptospira</taxon>
    </lineage>
</organism>
<dbReference type="Proteomes" id="UP000012159">
    <property type="component" value="Unassembled WGS sequence"/>
</dbReference>
<gene>
    <name evidence="1" type="ORF">LEP1GSC133_2262</name>
</gene>
<dbReference type="AlphaFoldDB" id="M6W0B9"/>
<comment type="caution">
    <text evidence="1">The sequence shown here is derived from an EMBL/GenBank/DDBJ whole genome shotgun (WGS) entry which is preliminary data.</text>
</comment>
<sequence length="81" mass="9692">MPGYNGNIPPTGEILKTEEVIDRFWHLLPEAFHLNKKKIADWLQELLQKINVRLIETQRLYYQHPNTSKKYYDQSNQILLP</sequence>